<dbReference type="AlphaFoldDB" id="A0A7M7NZ16"/>
<evidence type="ECO:0000313" key="4">
    <source>
        <dbReference type="EnsemblMetazoa" id="XP_030843805"/>
    </source>
</evidence>
<dbReference type="SMART" id="SM00367">
    <property type="entry name" value="LRR_CC"/>
    <property type="match status" value="6"/>
</dbReference>
<dbReference type="GO" id="GO:0005737">
    <property type="term" value="C:cytoplasm"/>
    <property type="evidence" value="ECO:0000318"/>
    <property type="project" value="GO_Central"/>
</dbReference>
<dbReference type="GeneID" id="115918140"/>
<reference evidence="5" key="1">
    <citation type="submission" date="2015-02" db="EMBL/GenBank/DDBJ databases">
        <title>Genome sequencing for Strongylocentrotus purpuratus.</title>
        <authorList>
            <person name="Murali S."/>
            <person name="Liu Y."/>
            <person name="Vee V."/>
            <person name="English A."/>
            <person name="Wang M."/>
            <person name="Skinner E."/>
            <person name="Han Y."/>
            <person name="Muzny D.M."/>
            <person name="Worley K.C."/>
            <person name="Gibbs R.A."/>
        </authorList>
    </citation>
    <scope>NUCLEOTIDE SEQUENCE</scope>
</reference>
<feature type="domain" description="F-box/LRR-repeat protein 15-like leucin rich repeat" evidence="3">
    <location>
        <begin position="118"/>
        <end position="250"/>
    </location>
</feature>
<dbReference type="OMA" id="MSWDGAG"/>
<dbReference type="Pfam" id="PF25372">
    <property type="entry name" value="DUF7885"/>
    <property type="match status" value="1"/>
</dbReference>
<dbReference type="Gene3D" id="3.80.10.10">
    <property type="entry name" value="Ribonuclease Inhibitor"/>
    <property type="match status" value="1"/>
</dbReference>
<reference evidence="4" key="2">
    <citation type="submission" date="2021-01" db="UniProtKB">
        <authorList>
            <consortium name="EnsemblMetazoa"/>
        </authorList>
    </citation>
    <scope>IDENTIFICATION</scope>
</reference>
<dbReference type="KEGG" id="spu:115918140"/>
<dbReference type="FunCoup" id="A0A7M7NZ16">
    <property type="interactions" value="101"/>
</dbReference>
<organism evidence="4 5">
    <name type="scientific">Strongylocentrotus purpuratus</name>
    <name type="common">Purple sea urchin</name>
    <dbReference type="NCBI Taxonomy" id="7668"/>
    <lineage>
        <taxon>Eukaryota</taxon>
        <taxon>Metazoa</taxon>
        <taxon>Echinodermata</taxon>
        <taxon>Eleutherozoa</taxon>
        <taxon>Echinozoa</taxon>
        <taxon>Echinoidea</taxon>
        <taxon>Euechinoidea</taxon>
        <taxon>Echinacea</taxon>
        <taxon>Camarodonta</taxon>
        <taxon>Echinidea</taxon>
        <taxon>Strongylocentrotidae</taxon>
        <taxon>Strongylocentrotus</taxon>
    </lineage>
</organism>
<dbReference type="InParanoid" id="A0A7M7NZ16"/>
<protein>
    <recommendedName>
        <fullName evidence="2">Protein AMN1 homolog</fullName>
    </recommendedName>
</protein>
<evidence type="ECO:0000313" key="5">
    <source>
        <dbReference type="Proteomes" id="UP000007110"/>
    </source>
</evidence>
<dbReference type="SUPFAM" id="SSF52047">
    <property type="entry name" value="RNI-like"/>
    <property type="match status" value="1"/>
</dbReference>
<evidence type="ECO:0000256" key="1">
    <source>
        <dbReference type="ARBA" id="ARBA00038257"/>
    </source>
</evidence>
<name>A0A7M7NZ16_STRPU</name>
<dbReference type="InterPro" id="IPR006553">
    <property type="entry name" value="Leu-rich_rpt_Cys-con_subtyp"/>
</dbReference>
<dbReference type="PANTHER" id="PTHR13318">
    <property type="entry name" value="PARTNER OF PAIRED, ISOFORM B-RELATED"/>
    <property type="match status" value="1"/>
</dbReference>
<dbReference type="PANTHER" id="PTHR13318:SF254">
    <property type="entry name" value="PROTEIN AMN1 HOMOLOG"/>
    <property type="match status" value="1"/>
</dbReference>
<dbReference type="Proteomes" id="UP000007110">
    <property type="component" value="Unassembled WGS sequence"/>
</dbReference>
<sequence length="264" mass="29298">MTEQHTNNCITVSSLFSVSLLSVIKQLPCFLSQLDNLPINVKDNLLHLMSKRGLLTDTNVAKVIHKRTRILDLSESSVSDRALLRLGVCRNLRKIDLNTSKGERTDITDQGIQALATSCPYLSIVYLRRCVSLEDPSTIALAQSCHQLMELNLGGCIRLTDASLQAIGQNCRMLKSLNISRTKVTDEGIFSLCNGVCKQSLKELHLNNCIHLSDEAVEAVVNFCPKIAILLFHGCPCITDRSRQALEMIQGPGSKMKQVTWTIY</sequence>
<accession>A0A7M7NZ16</accession>
<evidence type="ECO:0000256" key="2">
    <source>
        <dbReference type="ARBA" id="ARBA00039628"/>
    </source>
</evidence>
<proteinExistence type="inferred from homology"/>
<comment type="similarity">
    <text evidence="1">Belongs to the AMN1 family.</text>
</comment>
<dbReference type="OrthoDB" id="10257471at2759"/>
<dbReference type="EnsemblMetazoa" id="XM_030987945">
    <property type="protein sequence ID" value="XP_030843805"/>
    <property type="gene ID" value="LOC115918140"/>
</dbReference>
<dbReference type="InterPro" id="IPR032675">
    <property type="entry name" value="LRR_dom_sf"/>
</dbReference>
<dbReference type="InterPro" id="IPR057207">
    <property type="entry name" value="FBXL15_LRR"/>
</dbReference>
<keyword evidence="5" id="KW-1185">Reference proteome</keyword>
<dbReference type="RefSeq" id="XP_030843805.1">
    <property type="nucleotide sequence ID" value="XM_030987945.1"/>
</dbReference>
<evidence type="ECO:0000259" key="3">
    <source>
        <dbReference type="Pfam" id="PF25372"/>
    </source>
</evidence>